<dbReference type="PROSITE" id="PS00211">
    <property type="entry name" value="ABC_TRANSPORTER_1"/>
    <property type="match status" value="1"/>
</dbReference>
<dbReference type="PANTHER" id="PTHR43394:SF1">
    <property type="entry name" value="ATP-BINDING CASSETTE SUB-FAMILY B MEMBER 10, MITOCHONDRIAL"/>
    <property type="match status" value="1"/>
</dbReference>
<dbReference type="SMART" id="SM00382">
    <property type="entry name" value="AAA"/>
    <property type="match status" value="1"/>
</dbReference>
<dbReference type="PANTHER" id="PTHR43394">
    <property type="entry name" value="ATP-DEPENDENT PERMEASE MDL1, MITOCHONDRIAL"/>
    <property type="match status" value="1"/>
</dbReference>
<dbReference type="GO" id="GO:0015421">
    <property type="term" value="F:ABC-type oligopeptide transporter activity"/>
    <property type="evidence" value="ECO:0007669"/>
    <property type="project" value="TreeGrafter"/>
</dbReference>
<dbReference type="Gene3D" id="3.40.50.300">
    <property type="entry name" value="P-loop containing nucleotide triphosphate hydrolases"/>
    <property type="match status" value="1"/>
</dbReference>
<dbReference type="InterPro" id="IPR039421">
    <property type="entry name" value="Type_1_exporter"/>
</dbReference>
<dbReference type="SUPFAM" id="SSF90123">
    <property type="entry name" value="ABC transporter transmembrane region"/>
    <property type="match status" value="1"/>
</dbReference>
<sequence length="855" mass="93517">MILARLLYRNLKGYRLLVVFAILVTFSQVGCDLLAAMPLKFIPSKVNNPGSDPACSFPFLDPVLSLFDTPLLDPSLRPVAANQPPGTPPPAPCPATPSDPSSITSPRITQHSVIGVIVFSLLMLLVFSLLSALMSYIELYLATFIAQQLSAHLRAELFDHLQRLSLDWHDRQKKGDLVQRITGNIADIEKLVTDGLVDLLAGSLTLIGVASIMLFISVQYTILSLIITPLLFLLVFSYTGGIKRAARKKSKAAGKIADVATEDMNALTVIRAFTLEKRENTRFGAYVQSHQAAGMQAGRLQAQFTPLVAVLVALGTLLVIGVGGYVAAGNSMDLRIFTIQGSTIDVGTLILFLTYLKMLYQPMRDLSKLTNVASNASSGAERIQEVLDQAPEVVDTIEEYRGPTRLKGDIRFENVRFNYLHDQPVLKDINLTIPAGRKVALVGYSGSGKTTLAKLIPRFYEIGEGSLFIDGVKISDYPLQVLRQNISLVLQDSVLFEGTIRENIETGLPGATMDQIISAAMKANIHEMITRLPNGYDTVVREQGSNFSGGQKQRLAIARAILRDTPILILDEPTANLDVESEAEVMRALNTLISGRTVLTISHRLSTLGKVDEIIVMSEGHIVERGAFDELKAKNGVFTHLLEEQNRYNLDRDEDETLVVRSVHVKTLPPAERMARKTARVGALVGANALVDADTLTGIDTALDADTGEVTVVTPAITSVTSKMTAQIPVTPISRPSLPTGPKEPPSEVEFHELNPSTKAQVQIQVDGKIVSEHPLDQPSFTIGRYSKSDIQIASPRVSRRHALLYQNDGVWIIEDADSLNGLTWRGYRISQMALSNGDRIYLDPGIVLQYIEED</sequence>
<dbReference type="SUPFAM" id="SSF49879">
    <property type="entry name" value="SMAD/FHA domain"/>
    <property type="match status" value="1"/>
</dbReference>
<organism evidence="13 14">
    <name type="scientific">Reticulibacter mediterranei</name>
    <dbReference type="NCBI Taxonomy" id="2778369"/>
    <lineage>
        <taxon>Bacteria</taxon>
        <taxon>Bacillati</taxon>
        <taxon>Chloroflexota</taxon>
        <taxon>Ktedonobacteria</taxon>
        <taxon>Ktedonobacterales</taxon>
        <taxon>Reticulibacteraceae</taxon>
        <taxon>Reticulibacter</taxon>
    </lineage>
</organism>
<evidence type="ECO:0000259" key="10">
    <source>
        <dbReference type="PROSITE" id="PS50006"/>
    </source>
</evidence>
<evidence type="ECO:0008006" key="15">
    <source>
        <dbReference type="Google" id="ProtNLM"/>
    </source>
</evidence>
<evidence type="ECO:0000256" key="9">
    <source>
        <dbReference type="SAM" id="Phobius"/>
    </source>
</evidence>
<dbReference type="PROSITE" id="PS50893">
    <property type="entry name" value="ABC_TRANSPORTER_2"/>
    <property type="match status" value="1"/>
</dbReference>
<feature type="transmembrane region" description="Helical" evidence="9">
    <location>
        <begin position="222"/>
        <end position="241"/>
    </location>
</feature>
<evidence type="ECO:0000259" key="11">
    <source>
        <dbReference type="PROSITE" id="PS50893"/>
    </source>
</evidence>
<dbReference type="SMART" id="SM00240">
    <property type="entry name" value="FHA"/>
    <property type="match status" value="1"/>
</dbReference>
<comment type="caution">
    <text evidence="13">The sequence shown here is derived from an EMBL/GenBank/DDBJ whole genome shotgun (WGS) entry which is preliminary data.</text>
</comment>
<dbReference type="FunFam" id="3.40.50.300:FF:000287">
    <property type="entry name" value="Multidrug ABC transporter ATP-binding protein"/>
    <property type="match status" value="1"/>
</dbReference>
<dbReference type="Proteomes" id="UP000597444">
    <property type="component" value="Unassembled WGS sequence"/>
</dbReference>
<keyword evidence="4" id="KW-0547">Nucleotide-binding</keyword>
<evidence type="ECO:0000256" key="1">
    <source>
        <dbReference type="ARBA" id="ARBA00004651"/>
    </source>
</evidence>
<dbReference type="GO" id="GO:0005524">
    <property type="term" value="F:ATP binding"/>
    <property type="evidence" value="ECO:0007669"/>
    <property type="project" value="UniProtKB-KW"/>
</dbReference>
<evidence type="ECO:0000256" key="3">
    <source>
        <dbReference type="ARBA" id="ARBA00022692"/>
    </source>
</evidence>
<feature type="transmembrane region" description="Helical" evidence="9">
    <location>
        <begin position="304"/>
        <end position="328"/>
    </location>
</feature>
<evidence type="ECO:0000256" key="6">
    <source>
        <dbReference type="ARBA" id="ARBA00022989"/>
    </source>
</evidence>
<keyword evidence="2" id="KW-0813">Transport</keyword>
<evidence type="ECO:0000256" key="4">
    <source>
        <dbReference type="ARBA" id="ARBA00022741"/>
    </source>
</evidence>
<comment type="subcellular location">
    <subcellularLocation>
        <location evidence="1">Cell membrane</location>
        <topology evidence="1">Multi-pass membrane protein</topology>
    </subcellularLocation>
</comment>
<dbReference type="InterPro" id="IPR036640">
    <property type="entry name" value="ABC1_TM_sf"/>
</dbReference>
<dbReference type="InterPro" id="IPR008984">
    <property type="entry name" value="SMAD_FHA_dom_sf"/>
</dbReference>
<dbReference type="EMBL" id="BNJK01000001">
    <property type="protein sequence ID" value="GHO95363.1"/>
    <property type="molecule type" value="Genomic_DNA"/>
</dbReference>
<evidence type="ECO:0000256" key="8">
    <source>
        <dbReference type="SAM" id="MobiDB-lite"/>
    </source>
</evidence>
<feature type="compositionally biased region" description="Pro residues" evidence="8">
    <location>
        <begin position="85"/>
        <end position="97"/>
    </location>
</feature>
<proteinExistence type="predicted"/>
<keyword evidence="3 9" id="KW-0812">Transmembrane</keyword>
<dbReference type="InterPro" id="IPR017871">
    <property type="entry name" value="ABC_transporter-like_CS"/>
</dbReference>
<feature type="domain" description="ABC transmembrane type-1" evidence="12">
    <location>
        <begin position="121"/>
        <end position="375"/>
    </location>
</feature>
<dbReference type="Gene3D" id="1.20.1560.10">
    <property type="entry name" value="ABC transporter type 1, transmembrane domain"/>
    <property type="match status" value="1"/>
</dbReference>
<keyword evidence="5" id="KW-0067">ATP-binding</keyword>
<dbReference type="Pfam" id="PF00498">
    <property type="entry name" value="FHA"/>
    <property type="match status" value="1"/>
</dbReference>
<dbReference type="InterPro" id="IPR027417">
    <property type="entry name" value="P-loop_NTPase"/>
</dbReference>
<evidence type="ECO:0000256" key="5">
    <source>
        <dbReference type="ARBA" id="ARBA00022840"/>
    </source>
</evidence>
<dbReference type="GO" id="GO:0016887">
    <property type="term" value="F:ATP hydrolysis activity"/>
    <property type="evidence" value="ECO:0007669"/>
    <property type="project" value="InterPro"/>
</dbReference>
<dbReference type="Pfam" id="PF00005">
    <property type="entry name" value="ABC_tran"/>
    <property type="match status" value="1"/>
</dbReference>
<gene>
    <name evidence="13" type="ORF">KSF_054110</name>
</gene>
<dbReference type="InterPro" id="IPR003593">
    <property type="entry name" value="AAA+_ATPase"/>
</dbReference>
<dbReference type="PROSITE" id="PS50006">
    <property type="entry name" value="FHA_DOMAIN"/>
    <property type="match status" value="1"/>
</dbReference>
<accession>A0A8J3N4D1</accession>
<dbReference type="Pfam" id="PF00664">
    <property type="entry name" value="ABC_membrane"/>
    <property type="match status" value="1"/>
</dbReference>
<feature type="region of interest" description="Disordered" evidence="8">
    <location>
        <begin position="78"/>
        <end position="104"/>
    </location>
</feature>
<keyword evidence="7 9" id="KW-0472">Membrane</keyword>
<keyword evidence="14" id="KW-1185">Reference proteome</keyword>
<protein>
    <recommendedName>
        <fullName evidence="15">ABC transporter ATP-binding protein</fullName>
    </recommendedName>
</protein>
<name>A0A8J3N4D1_9CHLR</name>
<dbReference type="SUPFAM" id="SSF52540">
    <property type="entry name" value="P-loop containing nucleoside triphosphate hydrolases"/>
    <property type="match status" value="1"/>
</dbReference>
<feature type="transmembrane region" description="Helical" evidence="9">
    <location>
        <begin position="196"/>
        <end position="216"/>
    </location>
</feature>
<dbReference type="InterPro" id="IPR011527">
    <property type="entry name" value="ABC1_TM_dom"/>
</dbReference>
<feature type="transmembrane region" description="Helical" evidence="9">
    <location>
        <begin position="113"/>
        <end position="137"/>
    </location>
</feature>
<dbReference type="GO" id="GO:0005886">
    <property type="term" value="C:plasma membrane"/>
    <property type="evidence" value="ECO:0007669"/>
    <property type="project" value="UniProtKB-SubCell"/>
</dbReference>
<evidence type="ECO:0000259" key="12">
    <source>
        <dbReference type="PROSITE" id="PS50929"/>
    </source>
</evidence>
<dbReference type="InterPro" id="IPR000253">
    <property type="entry name" value="FHA_dom"/>
</dbReference>
<dbReference type="PROSITE" id="PS50929">
    <property type="entry name" value="ABC_TM1F"/>
    <property type="match status" value="1"/>
</dbReference>
<dbReference type="InterPro" id="IPR003439">
    <property type="entry name" value="ABC_transporter-like_ATP-bd"/>
</dbReference>
<feature type="domain" description="FHA" evidence="10">
    <location>
        <begin position="781"/>
        <end position="830"/>
    </location>
</feature>
<evidence type="ECO:0000256" key="7">
    <source>
        <dbReference type="ARBA" id="ARBA00023136"/>
    </source>
</evidence>
<evidence type="ECO:0000313" key="14">
    <source>
        <dbReference type="Proteomes" id="UP000597444"/>
    </source>
</evidence>
<evidence type="ECO:0000256" key="2">
    <source>
        <dbReference type="ARBA" id="ARBA00022448"/>
    </source>
</evidence>
<evidence type="ECO:0000313" key="13">
    <source>
        <dbReference type="EMBL" id="GHO95363.1"/>
    </source>
</evidence>
<dbReference type="AlphaFoldDB" id="A0A8J3N4D1"/>
<feature type="domain" description="ABC transporter" evidence="11">
    <location>
        <begin position="410"/>
        <end position="644"/>
    </location>
</feature>
<reference evidence="13" key="1">
    <citation type="submission" date="2020-10" db="EMBL/GenBank/DDBJ databases">
        <title>Taxonomic study of unclassified bacteria belonging to the class Ktedonobacteria.</title>
        <authorList>
            <person name="Yabe S."/>
            <person name="Wang C.M."/>
            <person name="Zheng Y."/>
            <person name="Sakai Y."/>
            <person name="Cavaletti L."/>
            <person name="Monciardini P."/>
            <person name="Donadio S."/>
        </authorList>
    </citation>
    <scope>NUCLEOTIDE SEQUENCE</scope>
    <source>
        <strain evidence="13">ID150040</strain>
    </source>
</reference>
<keyword evidence="6 9" id="KW-1133">Transmembrane helix</keyword>
<dbReference type="Gene3D" id="2.60.200.20">
    <property type="match status" value="1"/>
</dbReference>